<dbReference type="InterPro" id="IPR023393">
    <property type="entry name" value="START-like_dom_sf"/>
</dbReference>
<evidence type="ECO:0000313" key="1">
    <source>
        <dbReference type="EMBL" id="BBX51910.1"/>
    </source>
</evidence>
<gene>
    <name evidence="1" type="ORF">MPOR_29360</name>
</gene>
<name>A0A6N4VCW2_9MYCO</name>
<keyword evidence="2" id="KW-1185">Reference proteome</keyword>
<dbReference type="Pfam" id="PF10604">
    <property type="entry name" value="Polyketide_cyc2"/>
    <property type="match status" value="1"/>
</dbReference>
<accession>A0A6N4VCW2</accession>
<dbReference type="RefSeq" id="WP_163674882.1">
    <property type="nucleotide sequence ID" value="NZ_AP022570.1"/>
</dbReference>
<evidence type="ECO:0000313" key="2">
    <source>
        <dbReference type="Proteomes" id="UP000466785"/>
    </source>
</evidence>
<reference evidence="1 2" key="1">
    <citation type="journal article" date="2019" name="Emerg. Microbes Infect.">
        <title>Comprehensive subspecies identification of 175 nontuberculous mycobacteria species based on 7547 genomic profiles.</title>
        <authorList>
            <person name="Matsumoto Y."/>
            <person name="Kinjo T."/>
            <person name="Motooka D."/>
            <person name="Nabeya D."/>
            <person name="Jung N."/>
            <person name="Uechi K."/>
            <person name="Horii T."/>
            <person name="Iida T."/>
            <person name="Fujita J."/>
            <person name="Nakamura S."/>
        </authorList>
    </citation>
    <scope>NUCLEOTIDE SEQUENCE [LARGE SCALE GENOMIC DNA]</scope>
    <source>
        <strain evidence="1 2">JCM 12603</strain>
    </source>
</reference>
<dbReference type="CDD" id="cd07821">
    <property type="entry name" value="PYR_PYL_RCAR_like"/>
    <property type="match status" value="1"/>
</dbReference>
<dbReference type="AlphaFoldDB" id="A0A6N4VCW2"/>
<dbReference type="Proteomes" id="UP000466785">
    <property type="component" value="Chromosome"/>
</dbReference>
<dbReference type="Gene3D" id="3.30.530.20">
    <property type="match status" value="1"/>
</dbReference>
<dbReference type="EMBL" id="AP022570">
    <property type="protein sequence ID" value="BBX51910.1"/>
    <property type="molecule type" value="Genomic_DNA"/>
</dbReference>
<organism evidence="1 2">
    <name type="scientific">Mycolicibacterium poriferae</name>
    <dbReference type="NCBI Taxonomy" id="39694"/>
    <lineage>
        <taxon>Bacteria</taxon>
        <taxon>Bacillati</taxon>
        <taxon>Actinomycetota</taxon>
        <taxon>Actinomycetes</taxon>
        <taxon>Mycobacteriales</taxon>
        <taxon>Mycobacteriaceae</taxon>
        <taxon>Mycolicibacterium</taxon>
    </lineage>
</organism>
<dbReference type="SUPFAM" id="SSF55961">
    <property type="entry name" value="Bet v1-like"/>
    <property type="match status" value="1"/>
</dbReference>
<protein>
    <submittedName>
        <fullName evidence="1">Polyketide cyclase</fullName>
    </submittedName>
</protein>
<dbReference type="InterPro" id="IPR019587">
    <property type="entry name" value="Polyketide_cyclase/dehydratase"/>
</dbReference>
<proteinExistence type="predicted"/>
<sequence length="170" mass="19227">MTERHPCTRVGLDFVDSAPYRFVSTVDLAISPEQLFEVLADETSWPHWASVITKVTWTSPEPRGVGTTRTVEMRGGITGHEEYLVWQPCTRMAFRFNEASTGAIAAFAEDYRVTETATGCHLTWIMALEPNGLAGRFGLFTGRPVMGWLFQRFLHNLRAYTDQRYSTAQT</sequence>
<dbReference type="KEGG" id="mpof:MPOR_29360"/>